<dbReference type="PANTHER" id="PTHR12215:SF10">
    <property type="entry name" value="L-AMINOADIPATE-SEMIALDEHYDE DEHYDROGENASE-PHOSPHOPANTETHEINYL TRANSFERASE"/>
    <property type="match status" value="1"/>
</dbReference>
<dbReference type="Pfam" id="PF01648">
    <property type="entry name" value="ACPS"/>
    <property type="match status" value="1"/>
</dbReference>
<evidence type="ECO:0000313" key="5">
    <source>
        <dbReference type="EMBL" id="KRO71678.1"/>
    </source>
</evidence>
<dbReference type="PANTHER" id="PTHR12215">
    <property type="entry name" value="PHOSPHOPANTETHEINE TRANSFERASE"/>
    <property type="match status" value="1"/>
</dbReference>
<gene>
    <name evidence="5" type="ORF">ABR69_09250</name>
</gene>
<organism evidence="5 6">
    <name type="scientific">OM182 bacterium BACL3 MAG-120507-bin80</name>
    <dbReference type="NCBI Taxonomy" id="1655577"/>
    <lineage>
        <taxon>Bacteria</taxon>
        <taxon>Pseudomonadati</taxon>
        <taxon>Pseudomonadota</taxon>
        <taxon>Gammaproteobacteria</taxon>
        <taxon>OMG group</taxon>
        <taxon>OM182 clade</taxon>
    </lineage>
</organism>
<proteinExistence type="inferred from homology"/>
<evidence type="ECO:0000256" key="2">
    <source>
        <dbReference type="ARBA" id="ARBA00022679"/>
    </source>
</evidence>
<dbReference type="AlphaFoldDB" id="A0A0R2SA39"/>
<dbReference type="Gene3D" id="3.90.470.20">
    <property type="entry name" value="4'-phosphopantetheinyl transferase domain"/>
    <property type="match status" value="1"/>
</dbReference>
<sequence length="271" mass="29950">MSESIDVWILDSSEFELADLEANTISLLSAAEKARYARYDLARSKRQLLLSRAMLRTVLARYVEDEVLQISLGAHGRPQLVGESGLSFNLSHSRDRVVVAVTRLGVVGVDVEYAARQRRVEQLIARYFSQREQSALLALPESSRLPRFYALWALKEAYIKARGLGLAIPLADFSFSFAEDAGASEAHVKSQGSVSISFEGSLAAQTPKPWRFWRGALAGEEYAFGLALHSSDAPHLGRDLSSDAAAGHKQRIELTVRYCDAALGLEHWRDA</sequence>
<keyword evidence="2" id="KW-0808">Transferase</keyword>
<dbReference type="Proteomes" id="UP000051934">
    <property type="component" value="Unassembled WGS sequence"/>
</dbReference>
<dbReference type="SUPFAM" id="SSF56214">
    <property type="entry name" value="4'-phosphopantetheinyl transferase"/>
    <property type="match status" value="2"/>
</dbReference>
<evidence type="ECO:0000313" key="6">
    <source>
        <dbReference type="Proteomes" id="UP000051934"/>
    </source>
</evidence>
<dbReference type="EMBL" id="LIBB01000150">
    <property type="protein sequence ID" value="KRO71678.1"/>
    <property type="molecule type" value="Genomic_DNA"/>
</dbReference>
<protein>
    <submittedName>
        <fullName evidence="5">Uncharacterized protein</fullName>
    </submittedName>
</protein>
<feature type="domain" description="4'-phosphopantetheinyl transferase" evidence="3">
    <location>
        <begin position="107"/>
        <end position="199"/>
    </location>
</feature>
<comment type="caution">
    <text evidence="5">The sequence shown here is derived from an EMBL/GenBank/DDBJ whole genome shotgun (WGS) entry which is preliminary data.</text>
</comment>
<name>A0A0R2SA39_9GAMM</name>
<dbReference type="InterPro" id="IPR037143">
    <property type="entry name" value="4-PPantetheinyl_Trfase_dom_sf"/>
</dbReference>
<comment type="similarity">
    <text evidence="1">Belongs to the P-Pant transferase superfamily. Gsp/Sfp/HetI/AcpT family.</text>
</comment>
<dbReference type="GO" id="GO:0008897">
    <property type="term" value="F:holo-[acyl-carrier-protein] synthase activity"/>
    <property type="evidence" value="ECO:0007669"/>
    <property type="project" value="InterPro"/>
</dbReference>
<dbReference type="InterPro" id="IPR055066">
    <property type="entry name" value="AASDHPPT_N"/>
</dbReference>
<evidence type="ECO:0000259" key="4">
    <source>
        <dbReference type="Pfam" id="PF22624"/>
    </source>
</evidence>
<evidence type="ECO:0000256" key="1">
    <source>
        <dbReference type="ARBA" id="ARBA00010990"/>
    </source>
</evidence>
<dbReference type="GO" id="GO:0005829">
    <property type="term" value="C:cytosol"/>
    <property type="evidence" value="ECO:0007669"/>
    <property type="project" value="TreeGrafter"/>
</dbReference>
<evidence type="ECO:0000259" key="3">
    <source>
        <dbReference type="Pfam" id="PF01648"/>
    </source>
</evidence>
<dbReference type="GO" id="GO:0000287">
    <property type="term" value="F:magnesium ion binding"/>
    <property type="evidence" value="ECO:0007669"/>
    <property type="project" value="InterPro"/>
</dbReference>
<dbReference type="Pfam" id="PF22624">
    <property type="entry name" value="AASDHPPT_N"/>
    <property type="match status" value="1"/>
</dbReference>
<dbReference type="GO" id="GO:0019878">
    <property type="term" value="P:lysine biosynthetic process via aminoadipic acid"/>
    <property type="evidence" value="ECO:0007669"/>
    <property type="project" value="TreeGrafter"/>
</dbReference>
<reference evidence="5 6" key="1">
    <citation type="submission" date="2015-10" db="EMBL/GenBank/DDBJ databases">
        <title>Metagenome-Assembled Genomes uncover a global brackish microbiome.</title>
        <authorList>
            <person name="Hugerth L.W."/>
            <person name="Larsson J."/>
            <person name="Alneberg J."/>
            <person name="Lindh M.V."/>
            <person name="Legrand C."/>
            <person name="Pinhassi J."/>
            <person name="Andersson A.F."/>
        </authorList>
    </citation>
    <scope>NUCLEOTIDE SEQUENCE [LARGE SCALE GENOMIC DNA]</scope>
    <source>
        <strain evidence="5">BACL4 MAG-120507-bin80</strain>
    </source>
</reference>
<dbReference type="InterPro" id="IPR008278">
    <property type="entry name" value="4-PPantetheinyl_Trfase_dom"/>
</dbReference>
<feature type="domain" description="4'-phosphopantetheinyl transferase N-terminal" evidence="4">
    <location>
        <begin position="24"/>
        <end position="101"/>
    </location>
</feature>
<accession>A0A0R2SA39</accession>
<dbReference type="InterPro" id="IPR050559">
    <property type="entry name" value="P-Pant_transferase_sf"/>
</dbReference>